<dbReference type="PANTHER" id="PTHR46621">
    <property type="entry name" value="SNRNA-ACTIVATING PROTEIN COMPLEX SUBUNIT 4"/>
    <property type="match status" value="1"/>
</dbReference>
<evidence type="ECO:0000256" key="3">
    <source>
        <dbReference type="ARBA" id="ARBA00023163"/>
    </source>
</evidence>
<keyword evidence="3" id="KW-0804">Transcription</keyword>
<dbReference type="InterPro" id="IPR001005">
    <property type="entry name" value="SANT/Myb"/>
</dbReference>
<dbReference type="EMBL" id="DS114231">
    <property type="protein sequence ID" value="EAX89131.1"/>
    <property type="molecule type" value="Genomic_DNA"/>
</dbReference>
<name>A2G128_TRIV3</name>
<dbReference type="STRING" id="5722.A2G128"/>
<feature type="compositionally biased region" description="Polar residues" evidence="5">
    <location>
        <begin position="1"/>
        <end position="25"/>
    </location>
</feature>
<evidence type="ECO:0000259" key="7">
    <source>
        <dbReference type="PROSITE" id="PS51293"/>
    </source>
</evidence>
<accession>A2G128</accession>
<dbReference type="SMART" id="SM00717">
    <property type="entry name" value="SANT"/>
    <property type="match status" value="2"/>
</dbReference>
<dbReference type="VEuPathDB" id="TrichDB:TVAG_442340"/>
<feature type="domain" description="Myb-like" evidence="6">
    <location>
        <begin position="59"/>
        <end position="111"/>
    </location>
</feature>
<dbReference type="SUPFAM" id="SSF46689">
    <property type="entry name" value="Homeodomain-like"/>
    <property type="match status" value="2"/>
</dbReference>
<dbReference type="PROSITE" id="PS51294">
    <property type="entry name" value="HTH_MYB"/>
    <property type="match status" value="2"/>
</dbReference>
<evidence type="ECO:0000313" key="10">
    <source>
        <dbReference type="Proteomes" id="UP000001542"/>
    </source>
</evidence>
<dbReference type="InParanoid" id="A2G128"/>
<feature type="domain" description="Myb-like" evidence="6">
    <location>
        <begin position="112"/>
        <end position="163"/>
    </location>
</feature>
<dbReference type="PANTHER" id="PTHR46621:SF1">
    <property type="entry name" value="SNRNA-ACTIVATING PROTEIN COMPLEX SUBUNIT 4"/>
    <property type="match status" value="1"/>
</dbReference>
<keyword evidence="10" id="KW-1185">Reference proteome</keyword>
<keyword evidence="1" id="KW-0805">Transcription regulation</keyword>
<dbReference type="InterPro" id="IPR017884">
    <property type="entry name" value="SANT_dom"/>
</dbReference>
<dbReference type="PROSITE" id="PS51293">
    <property type="entry name" value="SANT"/>
    <property type="match status" value="1"/>
</dbReference>
<dbReference type="KEGG" id="tva:75672143"/>
<evidence type="ECO:0000256" key="4">
    <source>
        <dbReference type="ARBA" id="ARBA00023242"/>
    </source>
</evidence>
<dbReference type="Pfam" id="PF13921">
    <property type="entry name" value="Myb_DNA-bind_6"/>
    <property type="match status" value="1"/>
</dbReference>
<evidence type="ECO:0000259" key="6">
    <source>
        <dbReference type="PROSITE" id="PS50090"/>
    </source>
</evidence>
<evidence type="ECO:0000256" key="1">
    <source>
        <dbReference type="ARBA" id="ARBA00023015"/>
    </source>
</evidence>
<dbReference type="FunFam" id="1.10.10.60:FF:000016">
    <property type="entry name" value="Transcriptional activator Myb isoform A"/>
    <property type="match status" value="1"/>
</dbReference>
<dbReference type="GO" id="GO:0000978">
    <property type="term" value="F:RNA polymerase II cis-regulatory region sequence-specific DNA binding"/>
    <property type="evidence" value="ECO:0000318"/>
    <property type="project" value="GO_Central"/>
</dbReference>
<dbReference type="VEuPathDB" id="TrichDB:TVAGG3_0792750"/>
<evidence type="ECO:0000256" key="5">
    <source>
        <dbReference type="SAM" id="MobiDB-lite"/>
    </source>
</evidence>
<dbReference type="GO" id="GO:0000981">
    <property type="term" value="F:DNA-binding transcription factor activity, RNA polymerase II-specific"/>
    <property type="evidence" value="ECO:0000318"/>
    <property type="project" value="GO_Central"/>
</dbReference>
<feature type="domain" description="HTH myb-type" evidence="8">
    <location>
        <begin position="112"/>
        <end position="167"/>
    </location>
</feature>
<dbReference type="SMR" id="A2G128"/>
<evidence type="ECO:0000313" key="9">
    <source>
        <dbReference type="EMBL" id="EAX89131.1"/>
    </source>
</evidence>
<dbReference type="Gene3D" id="1.10.10.60">
    <property type="entry name" value="Homeodomain-like"/>
    <property type="match status" value="2"/>
</dbReference>
<proteinExistence type="predicted"/>
<feature type="domain" description="SANT" evidence="7">
    <location>
        <begin position="115"/>
        <end position="167"/>
    </location>
</feature>
<sequence length="188" mass="21638">MNIEYPSNATDYAGQQTSQHFPSQTKSEENDDQHKPTSADFLGFNVHFGDQLEPQQTSGSRARAKRWTPEEDQKLRDAITQHGTTNWQAVATMVGNGRARSQCSQRWNRVLNPEISKANWSKEEEQILIKSVEQYGNKAWTRVAQQLGNRTDVQCRFKYRYLMKKFDQANALAAQEQPQQMPKETDTV</sequence>
<reference evidence="9" key="1">
    <citation type="submission" date="2006-10" db="EMBL/GenBank/DDBJ databases">
        <authorList>
            <person name="Amadeo P."/>
            <person name="Zhao Q."/>
            <person name="Wortman J."/>
            <person name="Fraser-Liggett C."/>
            <person name="Carlton J."/>
        </authorList>
    </citation>
    <scope>NUCLEOTIDE SEQUENCE</scope>
    <source>
        <strain evidence="9">G3</strain>
    </source>
</reference>
<dbReference type="CDD" id="cd00167">
    <property type="entry name" value="SANT"/>
    <property type="match status" value="2"/>
</dbReference>
<dbReference type="AlphaFoldDB" id="A2G128"/>
<dbReference type="Proteomes" id="UP000001542">
    <property type="component" value="Unassembled WGS sequence"/>
</dbReference>
<dbReference type="OrthoDB" id="2143914at2759"/>
<gene>
    <name evidence="9" type="ORF">TVAG_442340</name>
</gene>
<dbReference type="eggNOG" id="KOG0048">
    <property type="taxonomic scope" value="Eukaryota"/>
</dbReference>
<feature type="region of interest" description="Disordered" evidence="5">
    <location>
        <begin position="1"/>
        <end position="71"/>
    </location>
</feature>
<evidence type="ECO:0000256" key="2">
    <source>
        <dbReference type="ARBA" id="ARBA00023125"/>
    </source>
</evidence>
<dbReference type="InterPro" id="IPR009057">
    <property type="entry name" value="Homeodomain-like_sf"/>
</dbReference>
<keyword evidence="2 9" id="KW-0238">DNA-binding</keyword>
<evidence type="ECO:0000259" key="8">
    <source>
        <dbReference type="PROSITE" id="PS51294"/>
    </source>
</evidence>
<protein>
    <submittedName>
        <fullName evidence="9">Myb-like DNA-binding domain containing protein</fullName>
    </submittedName>
</protein>
<dbReference type="InterPro" id="IPR051575">
    <property type="entry name" value="Myb-like_DNA-bd"/>
</dbReference>
<organism evidence="9 10">
    <name type="scientific">Trichomonas vaginalis (strain ATCC PRA-98 / G3)</name>
    <dbReference type="NCBI Taxonomy" id="412133"/>
    <lineage>
        <taxon>Eukaryota</taxon>
        <taxon>Metamonada</taxon>
        <taxon>Parabasalia</taxon>
        <taxon>Trichomonadida</taxon>
        <taxon>Trichomonadidae</taxon>
        <taxon>Trichomonas</taxon>
    </lineage>
</organism>
<keyword evidence="4" id="KW-0539">Nucleus</keyword>
<dbReference type="PROSITE" id="PS50090">
    <property type="entry name" value="MYB_LIKE"/>
    <property type="match status" value="2"/>
</dbReference>
<dbReference type="GO" id="GO:0006355">
    <property type="term" value="P:regulation of DNA-templated transcription"/>
    <property type="evidence" value="ECO:0000318"/>
    <property type="project" value="GO_Central"/>
</dbReference>
<feature type="domain" description="HTH myb-type" evidence="8">
    <location>
        <begin position="66"/>
        <end position="111"/>
    </location>
</feature>
<reference evidence="9" key="2">
    <citation type="journal article" date="2007" name="Science">
        <title>Draft genome sequence of the sexually transmitted pathogen Trichomonas vaginalis.</title>
        <authorList>
            <person name="Carlton J.M."/>
            <person name="Hirt R.P."/>
            <person name="Silva J.C."/>
            <person name="Delcher A.L."/>
            <person name="Schatz M."/>
            <person name="Zhao Q."/>
            <person name="Wortman J.R."/>
            <person name="Bidwell S.L."/>
            <person name="Alsmark U.C.M."/>
            <person name="Besteiro S."/>
            <person name="Sicheritz-Ponten T."/>
            <person name="Noel C.J."/>
            <person name="Dacks J.B."/>
            <person name="Foster P.G."/>
            <person name="Simillion C."/>
            <person name="Van de Peer Y."/>
            <person name="Miranda-Saavedra D."/>
            <person name="Barton G.J."/>
            <person name="Westrop G.D."/>
            <person name="Mueller S."/>
            <person name="Dessi D."/>
            <person name="Fiori P.L."/>
            <person name="Ren Q."/>
            <person name="Paulsen I."/>
            <person name="Zhang H."/>
            <person name="Bastida-Corcuera F.D."/>
            <person name="Simoes-Barbosa A."/>
            <person name="Brown M.T."/>
            <person name="Hayes R.D."/>
            <person name="Mukherjee M."/>
            <person name="Okumura C.Y."/>
            <person name="Schneider R."/>
            <person name="Smith A.J."/>
            <person name="Vanacova S."/>
            <person name="Villalvazo M."/>
            <person name="Haas B.J."/>
            <person name="Pertea M."/>
            <person name="Feldblyum T.V."/>
            <person name="Utterback T.R."/>
            <person name="Shu C.L."/>
            <person name="Osoegawa K."/>
            <person name="de Jong P.J."/>
            <person name="Hrdy I."/>
            <person name="Horvathova L."/>
            <person name="Zubacova Z."/>
            <person name="Dolezal P."/>
            <person name="Malik S.B."/>
            <person name="Logsdon J.M. Jr."/>
            <person name="Henze K."/>
            <person name="Gupta A."/>
            <person name="Wang C.C."/>
            <person name="Dunne R.L."/>
            <person name="Upcroft J.A."/>
            <person name="Upcroft P."/>
            <person name="White O."/>
            <person name="Salzberg S.L."/>
            <person name="Tang P."/>
            <person name="Chiu C.-H."/>
            <person name="Lee Y.-S."/>
            <person name="Embley T.M."/>
            <person name="Coombs G.H."/>
            <person name="Mottram J.C."/>
            <person name="Tachezy J."/>
            <person name="Fraser-Liggett C.M."/>
            <person name="Johnson P.J."/>
        </authorList>
    </citation>
    <scope>NUCLEOTIDE SEQUENCE [LARGE SCALE GENOMIC DNA]</scope>
    <source>
        <strain evidence="9">G3</strain>
    </source>
</reference>
<feature type="compositionally biased region" description="Basic and acidic residues" evidence="5">
    <location>
        <begin position="26"/>
        <end position="37"/>
    </location>
</feature>
<dbReference type="RefSeq" id="XP_001302061.1">
    <property type="nucleotide sequence ID" value="XM_001302060.1"/>
</dbReference>
<dbReference type="InterPro" id="IPR017930">
    <property type="entry name" value="Myb_dom"/>
</dbReference>
<dbReference type="GO" id="GO:0005634">
    <property type="term" value="C:nucleus"/>
    <property type="evidence" value="ECO:0000318"/>
    <property type="project" value="GO_Central"/>
</dbReference>